<name>A0A553NQ30_TIGCA</name>
<evidence type="ECO:0000313" key="2">
    <source>
        <dbReference type="EMBL" id="TRY67535.1"/>
    </source>
</evidence>
<dbReference type="EMBL" id="VCGU01000011">
    <property type="protein sequence ID" value="TRY67535.1"/>
    <property type="molecule type" value="Genomic_DNA"/>
</dbReference>
<feature type="chain" id="PRO_5022102096" evidence="1">
    <location>
        <begin position="22"/>
        <end position="94"/>
    </location>
</feature>
<proteinExistence type="predicted"/>
<dbReference type="AlphaFoldDB" id="A0A553NQ30"/>
<evidence type="ECO:0000313" key="3">
    <source>
        <dbReference type="Proteomes" id="UP000318571"/>
    </source>
</evidence>
<reference evidence="2 3" key="1">
    <citation type="journal article" date="2018" name="Nat. Ecol. Evol.">
        <title>Genomic signatures of mitonuclear coevolution across populations of Tigriopus californicus.</title>
        <authorList>
            <person name="Barreto F.S."/>
            <person name="Watson E.T."/>
            <person name="Lima T.G."/>
            <person name="Willett C.S."/>
            <person name="Edmands S."/>
            <person name="Li W."/>
            <person name="Burton R.S."/>
        </authorList>
    </citation>
    <scope>NUCLEOTIDE SEQUENCE [LARGE SCALE GENOMIC DNA]</scope>
    <source>
        <strain evidence="2 3">San Diego</strain>
    </source>
</reference>
<comment type="caution">
    <text evidence="2">The sequence shown here is derived from an EMBL/GenBank/DDBJ whole genome shotgun (WGS) entry which is preliminary data.</text>
</comment>
<keyword evidence="3" id="KW-1185">Reference proteome</keyword>
<sequence length="94" mass="11196">MKTCGIILVLLAAMAMQACFAVYDYDLDEHPARDPHNFVDTLEEYDGHPRDLWNFLEWRRALQRHLRGSNPTLGRNYVKRQRFDARMKKAESWK</sequence>
<organism evidence="2 3">
    <name type="scientific">Tigriopus californicus</name>
    <name type="common">Marine copepod</name>
    <dbReference type="NCBI Taxonomy" id="6832"/>
    <lineage>
        <taxon>Eukaryota</taxon>
        <taxon>Metazoa</taxon>
        <taxon>Ecdysozoa</taxon>
        <taxon>Arthropoda</taxon>
        <taxon>Crustacea</taxon>
        <taxon>Multicrustacea</taxon>
        <taxon>Hexanauplia</taxon>
        <taxon>Copepoda</taxon>
        <taxon>Harpacticoida</taxon>
        <taxon>Harpacticidae</taxon>
        <taxon>Tigriopus</taxon>
    </lineage>
</organism>
<dbReference type="Proteomes" id="UP000318571">
    <property type="component" value="Chromosome 4"/>
</dbReference>
<dbReference type="PROSITE" id="PS51257">
    <property type="entry name" value="PROKAR_LIPOPROTEIN"/>
    <property type="match status" value="1"/>
</dbReference>
<accession>A0A553NQ30</accession>
<keyword evidence="1" id="KW-0732">Signal</keyword>
<protein>
    <submittedName>
        <fullName evidence="2">Uncharacterized protein</fullName>
    </submittedName>
</protein>
<feature type="signal peptide" evidence="1">
    <location>
        <begin position="1"/>
        <end position="21"/>
    </location>
</feature>
<gene>
    <name evidence="2" type="ORF">TCAL_06420</name>
</gene>
<evidence type="ECO:0000256" key="1">
    <source>
        <dbReference type="SAM" id="SignalP"/>
    </source>
</evidence>